<evidence type="ECO:0000256" key="4">
    <source>
        <dbReference type="ARBA" id="ARBA00022664"/>
    </source>
</evidence>
<evidence type="ECO:0000256" key="3">
    <source>
        <dbReference type="ARBA" id="ARBA00020693"/>
    </source>
</evidence>
<dbReference type="PANTHER" id="PTHR12718">
    <property type="entry name" value="CELL CYCLE CONTROL PROTEIN CWF15"/>
    <property type="match status" value="1"/>
</dbReference>
<dbReference type="PANTHER" id="PTHR12718:SF2">
    <property type="entry name" value="SPLICEOSOME-ASSOCIATED PROTEIN CWC15 HOMOLOG"/>
    <property type="match status" value="1"/>
</dbReference>
<name>A0A1E3QT66_9ASCO</name>
<proteinExistence type="inferred from homology"/>
<reference evidence="9" key="1">
    <citation type="submission" date="2016-05" db="EMBL/GenBank/DDBJ databases">
        <title>Comparative genomics of biotechnologically important yeasts.</title>
        <authorList>
            <consortium name="DOE Joint Genome Institute"/>
            <person name="Riley R."/>
            <person name="Haridas S."/>
            <person name="Wolfe K.H."/>
            <person name="Lopes M.R."/>
            <person name="Hittinger C.T."/>
            <person name="Goker M."/>
            <person name="Salamov A."/>
            <person name="Wisecaver J."/>
            <person name="Long T.M."/>
            <person name="Aerts A.L."/>
            <person name="Barry K."/>
            <person name="Choi C."/>
            <person name="Clum A."/>
            <person name="Coughlan A.Y."/>
            <person name="Deshpande S."/>
            <person name="Douglass A.P."/>
            <person name="Hanson S.J."/>
            <person name="Klenk H.-P."/>
            <person name="Labutti K."/>
            <person name="Lapidus A."/>
            <person name="Lindquist E."/>
            <person name="Lipzen A."/>
            <person name="Meier-Kolthoff J.P."/>
            <person name="Ohm R.A."/>
            <person name="Otillar R.P."/>
            <person name="Pangilinan J."/>
            <person name="Peng Y."/>
            <person name="Rokas A."/>
            <person name="Rosa C.A."/>
            <person name="Scheuner C."/>
            <person name="Sibirny A.A."/>
            <person name="Slot J.C."/>
            <person name="Stielow J.B."/>
            <person name="Sun H."/>
            <person name="Kurtzman C.P."/>
            <person name="Blackwell M."/>
            <person name="Grigoriev I.V."/>
            <person name="Jeffries T.W."/>
        </authorList>
    </citation>
    <scope>NUCLEOTIDE SEQUENCE [LARGE SCALE GENOMIC DNA]</scope>
    <source>
        <strain evidence="9">NRRL Y-12698</strain>
    </source>
</reference>
<dbReference type="EMBL" id="KV454430">
    <property type="protein sequence ID" value="ODQ80117.1"/>
    <property type="molecule type" value="Genomic_DNA"/>
</dbReference>
<accession>A0A1E3QT66</accession>
<evidence type="ECO:0000256" key="5">
    <source>
        <dbReference type="ARBA" id="ARBA00023187"/>
    </source>
</evidence>
<comment type="function">
    <text evidence="1">Involved in pre-mRNA splicing.</text>
</comment>
<feature type="compositionally biased region" description="Acidic residues" evidence="7">
    <location>
        <begin position="128"/>
        <end position="154"/>
    </location>
</feature>
<dbReference type="Pfam" id="PF04889">
    <property type="entry name" value="Cwf_Cwc_15"/>
    <property type="match status" value="1"/>
</dbReference>
<dbReference type="STRING" id="984486.A0A1E3QT66"/>
<gene>
    <name evidence="8" type="ORF">BABINDRAFT_161105</name>
</gene>
<evidence type="ECO:0000256" key="6">
    <source>
        <dbReference type="SAM" id="Coils"/>
    </source>
</evidence>
<feature type="region of interest" description="Disordered" evidence="7">
    <location>
        <begin position="1"/>
        <end position="34"/>
    </location>
</feature>
<feature type="compositionally biased region" description="Basic and acidic residues" evidence="7">
    <location>
        <begin position="7"/>
        <end position="16"/>
    </location>
</feature>
<dbReference type="InterPro" id="IPR006973">
    <property type="entry name" value="Cwf_Cwc_15"/>
</dbReference>
<evidence type="ECO:0000256" key="7">
    <source>
        <dbReference type="SAM" id="MobiDB-lite"/>
    </source>
</evidence>
<dbReference type="AlphaFoldDB" id="A0A1E3QT66"/>
<dbReference type="GO" id="GO:0045292">
    <property type="term" value="P:mRNA cis splicing, via spliceosome"/>
    <property type="evidence" value="ECO:0007669"/>
    <property type="project" value="TreeGrafter"/>
</dbReference>
<evidence type="ECO:0000256" key="1">
    <source>
        <dbReference type="ARBA" id="ARBA00003777"/>
    </source>
</evidence>
<dbReference type="OrthoDB" id="30179at2759"/>
<feature type="coiled-coil region" evidence="6">
    <location>
        <begin position="158"/>
        <end position="188"/>
    </location>
</feature>
<dbReference type="GO" id="GO:0000974">
    <property type="term" value="C:Prp19 complex"/>
    <property type="evidence" value="ECO:0007669"/>
    <property type="project" value="EnsemblFungi"/>
</dbReference>
<dbReference type="Proteomes" id="UP000094336">
    <property type="component" value="Unassembled WGS sequence"/>
</dbReference>
<comment type="similarity">
    <text evidence="2">Belongs to the CWC15 family.</text>
</comment>
<keyword evidence="6" id="KW-0175">Coiled coil</keyword>
<evidence type="ECO:0000313" key="9">
    <source>
        <dbReference type="Proteomes" id="UP000094336"/>
    </source>
</evidence>
<dbReference type="GeneID" id="30146507"/>
<evidence type="ECO:0000313" key="8">
    <source>
        <dbReference type="EMBL" id="ODQ80117.1"/>
    </source>
</evidence>
<protein>
    <recommendedName>
        <fullName evidence="3">Pre-mRNA-splicing factor CWC15</fullName>
    </recommendedName>
</protein>
<feature type="region of interest" description="Disordered" evidence="7">
    <location>
        <begin position="111"/>
        <end position="154"/>
    </location>
</feature>
<dbReference type="GO" id="GO:0071013">
    <property type="term" value="C:catalytic step 2 spliceosome"/>
    <property type="evidence" value="ECO:0007669"/>
    <property type="project" value="TreeGrafter"/>
</dbReference>
<dbReference type="GO" id="GO:0003723">
    <property type="term" value="F:RNA binding"/>
    <property type="evidence" value="ECO:0007669"/>
    <property type="project" value="EnsemblFungi"/>
</dbReference>
<organism evidence="8 9">
    <name type="scientific">Babjeviella inositovora NRRL Y-12698</name>
    <dbReference type="NCBI Taxonomy" id="984486"/>
    <lineage>
        <taxon>Eukaryota</taxon>
        <taxon>Fungi</taxon>
        <taxon>Dikarya</taxon>
        <taxon>Ascomycota</taxon>
        <taxon>Saccharomycotina</taxon>
        <taxon>Pichiomycetes</taxon>
        <taxon>Serinales incertae sedis</taxon>
        <taxon>Babjeviella</taxon>
    </lineage>
</organism>
<keyword evidence="4" id="KW-0507">mRNA processing</keyword>
<keyword evidence="5" id="KW-0508">mRNA splicing</keyword>
<keyword evidence="9" id="KW-1185">Reference proteome</keyword>
<dbReference type="GO" id="GO:0071014">
    <property type="term" value="C:post-mRNA release spliceosomal complex"/>
    <property type="evidence" value="ECO:0007669"/>
    <property type="project" value="EnsemblFungi"/>
</dbReference>
<sequence>MTTAHRPTLESKRGKDITIANTIQHGRSQPAHKQLKLRQSYLRNKGTRVDAEAARTKVEQLKWELVNQEKSHYLKEGRVWQEDRFAQKTQLALTGSEENYEAKRRKVEEEFKAADGYQDSPKVFEYESSTESEDEDEDEESGDEESGDEDEDDTLALLRELEKIKAEKLQAKMLAEQEEQRVKALTSNPLLVAEEAKPKSSWRLNTVFNAKQSAKTDGHDKYVNDMLRSDFHRKFMDRYTK</sequence>
<dbReference type="RefSeq" id="XP_018985445.1">
    <property type="nucleotide sequence ID" value="XM_019128654.1"/>
</dbReference>
<evidence type="ECO:0000256" key="2">
    <source>
        <dbReference type="ARBA" id="ARBA00006644"/>
    </source>
</evidence>